<dbReference type="InterPro" id="IPR004682">
    <property type="entry name" value="TRAP_DctP"/>
</dbReference>
<dbReference type="AlphaFoldDB" id="A0A2T1HY08"/>
<dbReference type="CDD" id="cd13603">
    <property type="entry name" value="PBP2_TRAP_Siap_TeaA_like"/>
    <property type="match status" value="1"/>
</dbReference>
<dbReference type="InterPro" id="IPR038404">
    <property type="entry name" value="TRAP_DctP_sf"/>
</dbReference>
<evidence type="ECO:0000256" key="1">
    <source>
        <dbReference type="ARBA" id="ARBA00022729"/>
    </source>
</evidence>
<proteinExistence type="predicted"/>
<dbReference type="EMBL" id="PVZS01000002">
    <property type="protein sequence ID" value="PSC06583.1"/>
    <property type="molecule type" value="Genomic_DNA"/>
</dbReference>
<evidence type="ECO:0000256" key="2">
    <source>
        <dbReference type="SAM" id="MobiDB-lite"/>
    </source>
</evidence>
<dbReference type="Gene3D" id="3.40.190.170">
    <property type="entry name" value="Bacterial extracellular solute-binding protein, family 7"/>
    <property type="match status" value="1"/>
</dbReference>
<dbReference type="GO" id="GO:0030288">
    <property type="term" value="C:outer membrane-bounded periplasmic space"/>
    <property type="evidence" value="ECO:0007669"/>
    <property type="project" value="InterPro"/>
</dbReference>
<name>A0A2T1HY08_9HYPH</name>
<dbReference type="PANTHER" id="PTHR33376">
    <property type="match status" value="1"/>
</dbReference>
<evidence type="ECO:0008006" key="5">
    <source>
        <dbReference type="Google" id="ProtNLM"/>
    </source>
</evidence>
<protein>
    <recommendedName>
        <fullName evidence="5">C4-dicarboxylate ABC transporter substrate-binding protein</fullName>
    </recommendedName>
</protein>
<comment type="caution">
    <text evidence="3">The sequence shown here is derived from an EMBL/GenBank/DDBJ whole genome shotgun (WGS) entry which is preliminary data.</text>
</comment>
<evidence type="ECO:0000313" key="4">
    <source>
        <dbReference type="Proteomes" id="UP000239772"/>
    </source>
</evidence>
<dbReference type="NCBIfam" id="TIGR00787">
    <property type="entry name" value="dctP"/>
    <property type="match status" value="1"/>
</dbReference>
<dbReference type="Pfam" id="PF03480">
    <property type="entry name" value="DctP"/>
    <property type="match status" value="1"/>
</dbReference>
<keyword evidence="1" id="KW-0732">Signal</keyword>
<dbReference type="InterPro" id="IPR018389">
    <property type="entry name" value="DctP_fam"/>
</dbReference>
<organism evidence="3 4">
    <name type="scientific">Alsobacter soli</name>
    <dbReference type="NCBI Taxonomy" id="2109933"/>
    <lineage>
        <taxon>Bacteria</taxon>
        <taxon>Pseudomonadati</taxon>
        <taxon>Pseudomonadota</taxon>
        <taxon>Alphaproteobacteria</taxon>
        <taxon>Hyphomicrobiales</taxon>
        <taxon>Alsobacteraceae</taxon>
        <taxon>Alsobacter</taxon>
    </lineage>
</organism>
<feature type="region of interest" description="Disordered" evidence="2">
    <location>
        <begin position="19"/>
        <end position="77"/>
    </location>
</feature>
<gene>
    <name evidence="3" type="ORF">SLNSH_01870</name>
</gene>
<dbReference type="GO" id="GO:0055085">
    <property type="term" value="P:transmembrane transport"/>
    <property type="evidence" value="ECO:0007669"/>
    <property type="project" value="InterPro"/>
</dbReference>
<sequence length="410" mass="45047">MRTRIAAFPCLCTAPCWTPSSPVIRPPRAQRWKSTSTTPSSAGPEPAASPRAERPGRRRRAGRIPRPTPLKPRPDDREEHLRLHTIALALAATVAGLASTGGTALAQTYSFRAAHYFKEEHPWNKGLAYFADRAKEESKGRIQIDIFNGGMLGSEAQTLQFVKDGSLDFVVADPSAGSPFAKELDFFALPFLFRDYAHWQASLDGEPGKSYAQTIEAKTGMKILGYWGGSSRNVLSTKKPVTNIDDMKGFRLRLVSSPLKVNVWKAVGAAPTPIAFMETYLAMKSGVVDGMENESVSVRDMKFYEPAPYIARTEHEFTVRPLFMSKKSFDKLPADLQQIVLKAAQEATAYERKAEAEANEAAEAEMANKLNVKFNAIDKAPFKAATKPVIAEFASSMGLSDLLKTIDAIQ</sequence>
<dbReference type="Proteomes" id="UP000239772">
    <property type="component" value="Unassembled WGS sequence"/>
</dbReference>
<evidence type="ECO:0000313" key="3">
    <source>
        <dbReference type="EMBL" id="PSC06583.1"/>
    </source>
</evidence>
<feature type="compositionally biased region" description="Low complexity" evidence="2">
    <location>
        <begin position="34"/>
        <end position="50"/>
    </location>
</feature>
<dbReference type="NCBIfam" id="NF037995">
    <property type="entry name" value="TRAP_S1"/>
    <property type="match status" value="1"/>
</dbReference>
<dbReference type="PANTHER" id="PTHR33376:SF2">
    <property type="entry name" value="DICARBOXYLATE-BINDING PERIPLASMIC PROTEIN"/>
    <property type="match status" value="1"/>
</dbReference>
<accession>A0A2T1HY08</accession>
<reference evidence="4" key="1">
    <citation type="submission" date="2018-03" db="EMBL/GenBank/DDBJ databases">
        <authorList>
            <person name="Sun L."/>
            <person name="Liu H."/>
            <person name="Chen W."/>
            <person name="Huang K."/>
            <person name="Liu W."/>
            <person name="Gao X."/>
        </authorList>
    </citation>
    <scope>NUCLEOTIDE SEQUENCE [LARGE SCALE GENOMIC DNA]</scope>
    <source>
        <strain evidence="4">SH9</strain>
    </source>
</reference>
<keyword evidence="4" id="KW-1185">Reference proteome</keyword>
<dbReference type="GO" id="GO:0030246">
    <property type="term" value="F:carbohydrate binding"/>
    <property type="evidence" value="ECO:0007669"/>
    <property type="project" value="TreeGrafter"/>
</dbReference>